<dbReference type="AlphaFoldDB" id="A0AA35G7N4"/>
<evidence type="ECO:0008006" key="3">
    <source>
        <dbReference type="Google" id="ProtNLM"/>
    </source>
</evidence>
<gene>
    <name evidence="1" type="ORF">caldi_05980</name>
</gene>
<dbReference type="EMBL" id="AP025628">
    <property type="protein sequence ID" value="BDG59508.1"/>
    <property type="molecule type" value="Genomic_DNA"/>
</dbReference>
<dbReference type="Proteomes" id="UP001163687">
    <property type="component" value="Chromosome"/>
</dbReference>
<sequence length="120" mass="13354">MVIGLAVTRDGIPVRCWVWPGNTADMSVLHEVKRDLSGWKLGRVITVVDRGFVSEENLRELQPAGGHYIAGEKMQSGKASVEAALSRPGRYQRVRENIEVKEVVVGDGEARKRYVVVRNP</sequence>
<reference evidence="1" key="1">
    <citation type="submission" date="2022-03" db="EMBL/GenBank/DDBJ databases">
        <title>Complete genome sequence of Caldinitratiruptor microaerophilus.</title>
        <authorList>
            <person name="Mukaiyama R."/>
            <person name="Nishiyama T."/>
            <person name="Ueda K."/>
        </authorList>
    </citation>
    <scope>NUCLEOTIDE SEQUENCE</scope>
    <source>
        <strain evidence="1">JCM 16183</strain>
    </source>
</reference>
<organism evidence="1 2">
    <name type="scientific">Caldinitratiruptor microaerophilus</name>
    <dbReference type="NCBI Taxonomy" id="671077"/>
    <lineage>
        <taxon>Bacteria</taxon>
        <taxon>Bacillati</taxon>
        <taxon>Bacillota</taxon>
        <taxon>Clostridia</taxon>
        <taxon>Eubacteriales</taxon>
        <taxon>Symbiobacteriaceae</taxon>
        <taxon>Caldinitratiruptor</taxon>
    </lineage>
</organism>
<dbReference type="KEGG" id="cmic:caldi_05980"/>
<protein>
    <recommendedName>
        <fullName evidence="3">Transposase DDE domain-containing protein</fullName>
    </recommendedName>
</protein>
<accession>A0AA35G7N4</accession>
<keyword evidence="2" id="KW-1185">Reference proteome</keyword>
<proteinExistence type="predicted"/>
<evidence type="ECO:0000313" key="1">
    <source>
        <dbReference type="EMBL" id="BDG59508.1"/>
    </source>
</evidence>
<evidence type="ECO:0000313" key="2">
    <source>
        <dbReference type="Proteomes" id="UP001163687"/>
    </source>
</evidence>
<name>A0AA35G7N4_9FIRM</name>